<evidence type="ECO:0000313" key="5">
    <source>
        <dbReference type="Proteomes" id="UP001221142"/>
    </source>
</evidence>
<proteinExistence type="predicted"/>
<protein>
    <recommendedName>
        <fullName evidence="6">Mid2 domain-containing protein</fullName>
    </recommendedName>
</protein>
<feature type="region of interest" description="Disordered" evidence="1">
    <location>
        <begin position="181"/>
        <end position="211"/>
    </location>
</feature>
<evidence type="ECO:0008006" key="6">
    <source>
        <dbReference type="Google" id="ProtNLM"/>
    </source>
</evidence>
<dbReference type="Proteomes" id="UP001221142">
    <property type="component" value="Unassembled WGS sequence"/>
</dbReference>
<evidence type="ECO:0000256" key="1">
    <source>
        <dbReference type="SAM" id="MobiDB-lite"/>
    </source>
</evidence>
<evidence type="ECO:0000256" key="3">
    <source>
        <dbReference type="SAM" id="SignalP"/>
    </source>
</evidence>
<feature type="transmembrane region" description="Helical" evidence="2">
    <location>
        <begin position="230"/>
        <end position="252"/>
    </location>
</feature>
<feature type="chain" id="PRO_5041920313" description="Mid2 domain-containing protein" evidence="3">
    <location>
        <begin position="20"/>
        <end position="366"/>
    </location>
</feature>
<accession>A0AAD7BZR4</accession>
<gene>
    <name evidence="4" type="ORF">FB45DRAFT_910396</name>
</gene>
<keyword evidence="2" id="KW-0472">Membrane</keyword>
<comment type="caution">
    <text evidence="4">The sequence shown here is derived from an EMBL/GenBank/DDBJ whole genome shotgun (WGS) entry which is preliminary data.</text>
</comment>
<feature type="signal peptide" evidence="3">
    <location>
        <begin position="1"/>
        <end position="19"/>
    </location>
</feature>
<dbReference type="EMBL" id="JARKIF010000007">
    <property type="protein sequence ID" value="KAJ7634977.1"/>
    <property type="molecule type" value="Genomic_DNA"/>
</dbReference>
<keyword evidence="3" id="KW-0732">Signal</keyword>
<evidence type="ECO:0000256" key="2">
    <source>
        <dbReference type="SAM" id="Phobius"/>
    </source>
</evidence>
<sequence>MPTLKILLLLISLSGLVAAQDAPTAVTLWQFGQGRLLEASVTLPLIPLGTARGGSATTYLYQALNNKLVTTTDASGLEITTNIPFPTPHTIIASASGWVEPFADNSIICNLVNSDFGDCFLGGTVANSGKPTPEVIAISQSATPPSFATITANPPISSIKPTSTVPSPAISIEVLYTSDSRQPISPPASSPGFTPASPFKSSNTASSSASSSSAVTTSGIAVQKKSKAGVIAGGVIGGIVILLGLLLFIIWLHRTRVQMVTPFDGSPMLETAETPRPFLSLPARKGWGQIEGLATYPTPPRAAISTSESDFHSPTTISPISVHSPYSTTTFETSTRASGRISANSRLAGQMVEIADRLRRLEERLP</sequence>
<evidence type="ECO:0000313" key="4">
    <source>
        <dbReference type="EMBL" id="KAJ7634977.1"/>
    </source>
</evidence>
<organism evidence="4 5">
    <name type="scientific">Roridomyces roridus</name>
    <dbReference type="NCBI Taxonomy" id="1738132"/>
    <lineage>
        <taxon>Eukaryota</taxon>
        <taxon>Fungi</taxon>
        <taxon>Dikarya</taxon>
        <taxon>Basidiomycota</taxon>
        <taxon>Agaricomycotina</taxon>
        <taxon>Agaricomycetes</taxon>
        <taxon>Agaricomycetidae</taxon>
        <taxon>Agaricales</taxon>
        <taxon>Marasmiineae</taxon>
        <taxon>Mycenaceae</taxon>
        <taxon>Roridomyces</taxon>
    </lineage>
</organism>
<keyword evidence="2" id="KW-1133">Transmembrane helix</keyword>
<feature type="compositionally biased region" description="Low complexity" evidence="1">
    <location>
        <begin position="201"/>
        <end position="211"/>
    </location>
</feature>
<keyword evidence="5" id="KW-1185">Reference proteome</keyword>
<keyword evidence="2" id="KW-0812">Transmembrane</keyword>
<name>A0AAD7BZR4_9AGAR</name>
<reference evidence="4" key="1">
    <citation type="submission" date="2023-03" db="EMBL/GenBank/DDBJ databases">
        <title>Massive genome expansion in bonnet fungi (Mycena s.s.) driven by repeated elements and novel gene families across ecological guilds.</title>
        <authorList>
            <consortium name="Lawrence Berkeley National Laboratory"/>
            <person name="Harder C.B."/>
            <person name="Miyauchi S."/>
            <person name="Viragh M."/>
            <person name="Kuo A."/>
            <person name="Thoen E."/>
            <person name="Andreopoulos B."/>
            <person name="Lu D."/>
            <person name="Skrede I."/>
            <person name="Drula E."/>
            <person name="Henrissat B."/>
            <person name="Morin E."/>
            <person name="Kohler A."/>
            <person name="Barry K."/>
            <person name="LaButti K."/>
            <person name="Morin E."/>
            <person name="Salamov A."/>
            <person name="Lipzen A."/>
            <person name="Mereny Z."/>
            <person name="Hegedus B."/>
            <person name="Baldrian P."/>
            <person name="Stursova M."/>
            <person name="Weitz H."/>
            <person name="Taylor A."/>
            <person name="Grigoriev I.V."/>
            <person name="Nagy L.G."/>
            <person name="Martin F."/>
            <person name="Kauserud H."/>
        </authorList>
    </citation>
    <scope>NUCLEOTIDE SEQUENCE</scope>
    <source>
        <strain evidence="4">9284</strain>
    </source>
</reference>
<dbReference type="AlphaFoldDB" id="A0AAD7BZR4"/>